<feature type="domain" description="Paired" evidence="9">
    <location>
        <begin position="154"/>
        <end position="278"/>
    </location>
</feature>
<name>A0A7R8X5Q8_9CRUS</name>
<dbReference type="InterPro" id="IPR001523">
    <property type="entry name" value="Paired_dom"/>
</dbReference>
<evidence type="ECO:0000256" key="3">
    <source>
        <dbReference type="ARBA" id="ARBA00022724"/>
    </source>
</evidence>
<dbReference type="AlphaFoldDB" id="A0A7R8X5Q8"/>
<sequence>MQGVSRERKKPCSWIRGCSPGKSEAPPPACDRSAAASPPLPLVDSGSSPRLERLLRGKRFLFTVNGAPYRTARELVFVLRHALPASCHPRIERPHPKYFRLSNREIEMPIFHRSVNFNPLDPATRRTQIRERSTCRNSCRSSDNESRSRMPHTGQAGINQLGGVFVNGRPLPDCVRRRIVEMALMGVRPCDISRQLLVSHGCVSKILTRFYETGSIKPGSNTGSKPKTGISPGTSCGASRRGHGRNTGSGGHFLNSFPIQDPATISSMAVLNQVFQYAYLPVGPDETPQLPSCSYFPVYWNPRLGSESGAAPGSERGPSRPAWMGATSVMENEKRESPSRSTEGTQGPDLPASESESESTDSASDTTERWRRLFSVDAILKPRRRKRRNSNLPPRRPCD</sequence>
<accession>A0A7R8X5Q8</accession>
<feature type="region of interest" description="Disordered" evidence="8">
    <location>
        <begin position="1"/>
        <end position="48"/>
    </location>
</feature>
<keyword evidence="2" id="KW-0217">Developmental protein</keyword>
<keyword evidence="6" id="KW-0804">Transcription</keyword>
<dbReference type="InterPro" id="IPR043565">
    <property type="entry name" value="PAX_fam"/>
</dbReference>
<feature type="region of interest" description="Disordered" evidence="8">
    <location>
        <begin position="330"/>
        <end position="376"/>
    </location>
</feature>
<keyword evidence="7" id="KW-0539">Nucleus</keyword>
<dbReference type="PANTHER" id="PTHR45636:SF43">
    <property type="entry name" value="PAIRED BOX POX-NEURO PROTEIN"/>
    <property type="match status" value="1"/>
</dbReference>
<keyword evidence="5" id="KW-0238">DNA-binding</keyword>
<dbReference type="Pfam" id="PF00292">
    <property type="entry name" value="PAX"/>
    <property type="match status" value="1"/>
</dbReference>
<keyword evidence="11" id="KW-1185">Reference proteome</keyword>
<evidence type="ECO:0000259" key="9">
    <source>
        <dbReference type="PROSITE" id="PS51057"/>
    </source>
</evidence>
<evidence type="ECO:0000313" key="10">
    <source>
        <dbReference type="EMBL" id="CAD7241457.1"/>
    </source>
</evidence>
<organism evidence="10">
    <name type="scientific">Darwinula stevensoni</name>
    <dbReference type="NCBI Taxonomy" id="69355"/>
    <lineage>
        <taxon>Eukaryota</taxon>
        <taxon>Metazoa</taxon>
        <taxon>Ecdysozoa</taxon>
        <taxon>Arthropoda</taxon>
        <taxon>Crustacea</taxon>
        <taxon>Oligostraca</taxon>
        <taxon>Ostracoda</taxon>
        <taxon>Podocopa</taxon>
        <taxon>Podocopida</taxon>
        <taxon>Darwinulocopina</taxon>
        <taxon>Darwinuloidea</taxon>
        <taxon>Darwinulidae</taxon>
        <taxon>Darwinula</taxon>
    </lineage>
</organism>
<evidence type="ECO:0000256" key="8">
    <source>
        <dbReference type="SAM" id="MobiDB-lite"/>
    </source>
</evidence>
<evidence type="ECO:0000256" key="7">
    <source>
        <dbReference type="ARBA" id="ARBA00023242"/>
    </source>
</evidence>
<comment type="subcellular location">
    <subcellularLocation>
        <location evidence="1">Nucleus</location>
    </subcellularLocation>
</comment>
<dbReference type="PRINTS" id="PR00027">
    <property type="entry name" value="PAIREDBOX"/>
</dbReference>
<evidence type="ECO:0000256" key="5">
    <source>
        <dbReference type="ARBA" id="ARBA00023125"/>
    </source>
</evidence>
<proteinExistence type="predicted"/>
<keyword evidence="3" id="KW-0563">Paired box</keyword>
<dbReference type="PROSITE" id="PS00034">
    <property type="entry name" value="PAIRED_1"/>
    <property type="match status" value="1"/>
</dbReference>
<dbReference type="Proteomes" id="UP000677054">
    <property type="component" value="Unassembled WGS sequence"/>
</dbReference>
<dbReference type="SMART" id="SM00351">
    <property type="entry name" value="PAX"/>
    <property type="match status" value="1"/>
</dbReference>
<feature type="region of interest" description="Disordered" evidence="8">
    <location>
        <begin position="136"/>
        <end position="157"/>
    </location>
</feature>
<dbReference type="Gene3D" id="1.10.10.10">
    <property type="entry name" value="Winged helix-like DNA-binding domain superfamily/Winged helix DNA-binding domain"/>
    <property type="match status" value="1"/>
</dbReference>
<feature type="compositionally biased region" description="Polar residues" evidence="8">
    <location>
        <begin position="218"/>
        <end position="237"/>
    </location>
</feature>
<keyword evidence="4" id="KW-0805">Transcription regulation</keyword>
<evidence type="ECO:0000256" key="2">
    <source>
        <dbReference type="ARBA" id="ARBA00022473"/>
    </source>
</evidence>
<dbReference type="InterPro" id="IPR043182">
    <property type="entry name" value="PAIRED_DNA-bd_dom"/>
</dbReference>
<evidence type="ECO:0000256" key="6">
    <source>
        <dbReference type="ARBA" id="ARBA00023163"/>
    </source>
</evidence>
<dbReference type="GO" id="GO:0000978">
    <property type="term" value="F:RNA polymerase II cis-regulatory region sequence-specific DNA binding"/>
    <property type="evidence" value="ECO:0007669"/>
    <property type="project" value="TreeGrafter"/>
</dbReference>
<dbReference type="GO" id="GO:0005634">
    <property type="term" value="C:nucleus"/>
    <property type="evidence" value="ECO:0007669"/>
    <property type="project" value="UniProtKB-SubCell"/>
</dbReference>
<protein>
    <recommendedName>
        <fullName evidence="9">Paired domain-containing protein</fullName>
    </recommendedName>
</protein>
<dbReference type="PANTHER" id="PTHR45636">
    <property type="entry name" value="PAIRED BOX PROTEIN PAX-6-RELATED-RELATED"/>
    <property type="match status" value="1"/>
</dbReference>
<evidence type="ECO:0000256" key="1">
    <source>
        <dbReference type="ARBA" id="ARBA00004123"/>
    </source>
</evidence>
<dbReference type="EMBL" id="CAJPEV010000137">
    <property type="protein sequence ID" value="CAG0881194.1"/>
    <property type="molecule type" value="Genomic_DNA"/>
</dbReference>
<dbReference type="OrthoDB" id="3225452at2759"/>
<dbReference type="InterPro" id="IPR009057">
    <property type="entry name" value="Homeodomain-like_sf"/>
</dbReference>
<evidence type="ECO:0000313" key="11">
    <source>
        <dbReference type="Proteomes" id="UP000677054"/>
    </source>
</evidence>
<dbReference type="EMBL" id="LR899654">
    <property type="protein sequence ID" value="CAD7241457.1"/>
    <property type="molecule type" value="Genomic_DNA"/>
</dbReference>
<dbReference type="FunFam" id="1.10.10.10:FF:000013">
    <property type="entry name" value="Paired box 8 isoform 1"/>
    <property type="match status" value="1"/>
</dbReference>
<evidence type="ECO:0000256" key="4">
    <source>
        <dbReference type="ARBA" id="ARBA00023015"/>
    </source>
</evidence>
<dbReference type="InterPro" id="IPR036388">
    <property type="entry name" value="WH-like_DNA-bd_sf"/>
</dbReference>
<dbReference type="PROSITE" id="PS51057">
    <property type="entry name" value="PAIRED_2"/>
    <property type="match status" value="1"/>
</dbReference>
<dbReference type="GO" id="GO:0000981">
    <property type="term" value="F:DNA-binding transcription factor activity, RNA polymerase II-specific"/>
    <property type="evidence" value="ECO:0007669"/>
    <property type="project" value="TreeGrafter"/>
</dbReference>
<reference evidence="10" key="1">
    <citation type="submission" date="2020-11" db="EMBL/GenBank/DDBJ databases">
        <authorList>
            <person name="Tran Van P."/>
        </authorList>
    </citation>
    <scope>NUCLEOTIDE SEQUENCE</scope>
</reference>
<gene>
    <name evidence="10" type="ORF">DSTB1V02_LOCUS1447</name>
</gene>
<feature type="region of interest" description="Disordered" evidence="8">
    <location>
        <begin position="216"/>
        <end position="253"/>
    </location>
</feature>
<dbReference type="SUPFAM" id="SSF46689">
    <property type="entry name" value="Homeodomain-like"/>
    <property type="match status" value="1"/>
</dbReference>